<dbReference type="GeneID" id="78256543"/>
<evidence type="ECO:0008006" key="4">
    <source>
        <dbReference type="Google" id="ProtNLM"/>
    </source>
</evidence>
<evidence type="ECO:0000256" key="1">
    <source>
        <dbReference type="SAM" id="SignalP"/>
    </source>
</evidence>
<sequence>MKYKNTFLAAGILAALAGCGGGSDGETNVPPPGNSGDNPTNPSYEYVVNATYMSSCGYITPQTDAMVIRHGSDGSAVAVYEADANGDIAIDYEDVATYTMLNVGYWNGQPYPRIHTYVDVTADKLVDRRIISQDYVDDGTCDCDTVTLDISSVPVASPAANVVYSTTTARTIYEDRDLDDFVDVEVCRQNNEEWPAIALTLTNSEDDVPEDYYTALITNYTFDETLVVDNAVLSRKVPINVSNHNEDTNGNLRLAIRGRVDNIIYYADNISGYDPSELPNSVPMFEEPGEATTGIDVFNTEYQEFYDYGEEVNITFYTGAEVRLPSTHTATVDLPMMSYNLFAEQAMSFFTTENYDFSASGADSVEIGFSARNAEDNVAFFFTLVTPNKGSLDIIDTLDADNVDFALDFDFDMDEELSGSYMFIHTKDVISTDDYLESLGSDEMTAYGIVYFDF</sequence>
<reference evidence="2 3" key="1">
    <citation type="submission" date="2014-06" db="EMBL/GenBank/DDBJ databases">
        <title>Genomes of Alteromonas australica, a world apart.</title>
        <authorList>
            <person name="Gonzaga A."/>
            <person name="Lopez-Perez M."/>
            <person name="Rodriguez-Valera F."/>
        </authorList>
    </citation>
    <scope>NUCLEOTIDE SEQUENCE [LARGE SCALE GENOMIC DNA]</scope>
    <source>
        <strain evidence="2 3">H 17</strain>
    </source>
</reference>
<dbReference type="PROSITE" id="PS51257">
    <property type="entry name" value="PROKAR_LIPOPROTEIN"/>
    <property type="match status" value="1"/>
</dbReference>
<feature type="signal peptide" evidence="1">
    <location>
        <begin position="1"/>
        <end position="17"/>
    </location>
</feature>
<dbReference type="RefSeq" id="WP_044058222.1">
    <property type="nucleotide sequence ID" value="NZ_CBCSKJ010000007.1"/>
</dbReference>
<dbReference type="Proteomes" id="UP000056090">
    <property type="component" value="Chromosome"/>
</dbReference>
<proteinExistence type="predicted"/>
<evidence type="ECO:0000313" key="3">
    <source>
        <dbReference type="Proteomes" id="UP000056090"/>
    </source>
</evidence>
<name>A0A075P2X3_9ALTE</name>
<organism evidence="2 3">
    <name type="scientific">Alteromonas australica</name>
    <dbReference type="NCBI Taxonomy" id="589873"/>
    <lineage>
        <taxon>Bacteria</taxon>
        <taxon>Pseudomonadati</taxon>
        <taxon>Pseudomonadota</taxon>
        <taxon>Gammaproteobacteria</taxon>
        <taxon>Alteromonadales</taxon>
        <taxon>Alteromonadaceae</taxon>
        <taxon>Alteromonas/Salinimonas group</taxon>
        <taxon>Alteromonas</taxon>
    </lineage>
</organism>
<gene>
    <name evidence="2" type="ORF">EP13_16800</name>
</gene>
<accession>A0A075P2X3</accession>
<evidence type="ECO:0000313" key="2">
    <source>
        <dbReference type="EMBL" id="AIG00207.1"/>
    </source>
</evidence>
<protein>
    <recommendedName>
        <fullName evidence="4">Lipoprotein</fullName>
    </recommendedName>
</protein>
<keyword evidence="3" id="KW-1185">Reference proteome</keyword>
<dbReference type="AlphaFoldDB" id="A0A075P2X3"/>
<dbReference type="EMBL" id="CP008849">
    <property type="protein sequence ID" value="AIG00207.1"/>
    <property type="molecule type" value="Genomic_DNA"/>
</dbReference>
<dbReference type="KEGG" id="aal:EP13_16800"/>
<feature type="chain" id="PRO_5001708594" description="Lipoprotein" evidence="1">
    <location>
        <begin position="18"/>
        <end position="454"/>
    </location>
</feature>
<keyword evidence="1" id="KW-0732">Signal</keyword>